<dbReference type="RefSeq" id="WP_207338834.1">
    <property type="nucleotide sequence ID" value="NZ_JAFMYU010000041.1"/>
</dbReference>
<feature type="domain" description="DUF4143" evidence="2">
    <location>
        <begin position="176"/>
        <end position="335"/>
    </location>
</feature>
<dbReference type="EMBL" id="JAFMYU010000041">
    <property type="protein sequence ID" value="MBO0934869.1"/>
    <property type="molecule type" value="Genomic_DNA"/>
</dbReference>
<sequence>MLIPRLLANKVLDLATKFPIVSLTGPRQSGKTTLLRSLLPDYQYVSLENPVTRQFATEDPNGFLATYAERVIFDEVQRVPSLFSYLQTKVDDSRQMGQYVLSGSQNFLLLQAISQTLAGRVAVLRLLPLSYAERQQANLLGPSVAESIFQGGYPALYDRQLTPDEFFPSYIETYLQRDVRDLASIRNLGTFTTFVQLCAGRIGQPLNTSSLASDCGVSVPTVRSWLSILESSYFIFLLQPYYQNFNKRVIKSPKLYFYDTGLACSLLTMTTAQQVESYYQRGSLFENAMVAELLKNRLNAGQTPHVYFWQDSNHNEVDLIDEQPGGFITYEMKYSQTVSSDHLKNLIHFRKLTNTTGVDYLLYAGSEGQKRTGATVVGWQGVTGL</sequence>
<evidence type="ECO:0000259" key="2">
    <source>
        <dbReference type="Pfam" id="PF13635"/>
    </source>
</evidence>
<dbReference type="InterPro" id="IPR041682">
    <property type="entry name" value="AAA_14"/>
</dbReference>
<dbReference type="Proteomes" id="UP000664795">
    <property type="component" value="Unassembled WGS sequence"/>
</dbReference>
<reference evidence="3 4" key="1">
    <citation type="submission" date="2021-03" db="EMBL/GenBank/DDBJ databases">
        <title>Fibrella sp. HMF5036 genome sequencing and assembly.</title>
        <authorList>
            <person name="Kang H."/>
            <person name="Kim H."/>
            <person name="Bae S."/>
            <person name="Joh K."/>
        </authorList>
    </citation>
    <scope>NUCLEOTIDE SEQUENCE [LARGE SCALE GENOMIC DNA]</scope>
    <source>
        <strain evidence="3 4">HMF5036</strain>
    </source>
</reference>
<keyword evidence="3" id="KW-0067">ATP-binding</keyword>
<dbReference type="AlphaFoldDB" id="A0A939K147"/>
<organism evidence="3 4">
    <name type="scientific">Fibrella aquatilis</name>
    <dbReference type="NCBI Taxonomy" id="2817059"/>
    <lineage>
        <taxon>Bacteria</taxon>
        <taxon>Pseudomonadati</taxon>
        <taxon>Bacteroidota</taxon>
        <taxon>Cytophagia</taxon>
        <taxon>Cytophagales</taxon>
        <taxon>Spirosomataceae</taxon>
        <taxon>Fibrella</taxon>
    </lineage>
</organism>
<dbReference type="PANTHER" id="PTHR43566">
    <property type="entry name" value="CONSERVED PROTEIN"/>
    <property type="match status" value="1"/>
</dbReference>
<dbReference type="Pfam" id="PF13635">
    <property type="entry name" value="DUF4143"/>
    <property type="match status" value="1"/>
</dbReference>
<dbReference type="GO" id="GO:0005524">
    <property type="term" value="F:ATP binding"/>
    <property type="evidence" value="ECO:0007669"/>
    <property type="project" value="UniProtKB-KW"/>
</dbReference>
<proteinExistence type="predicted"/>
<evidence type="ECO:0000313" key="4">
    <source>
        <dbReference type="Proteomes" id="UP000664795"/>
    </source>
</evidence>
<dbReference type="SUPFAM" id="SSF52540">
    <property type="entry name" value="P-loop containing nucleoside triphosphate hydrolases"/>
    <property type="match status" value="1"/>
</dbReference>
<name>A0A939K147_9BACT</name>
<dbReference type="Pfam" id="PF13173">
    <property type="entry name" value="AAA_14"/>
    <property type="match status" value="1"/>
</dbReference>
<protein>
    <submittedName>
        <fullName evidence="3">ATP-binding protein</fullName>
    </submittedName>
</protein>
<dbReference type="InterPro" id="IPR027417">
    <property type="entry name" value="P-loop_NTPase"/>
</dbReference>
<dbReference type="PANTHER" id="PTHR43566:SF2">
    <property type="entry name" value="DUF4143 DOMAIN-CONTAINING PROTEIN"/>
    <property type="match status" value="1"/>
</dbReference>
<evidence type="ECO:0000313" key="3">
    <source>
        <dbReference type="EMBL" id="MBO0934869.1"/>
    </source>
</evidence>
<gene>
    <name evidence="3" type="ORF">J2I48_27910</name>
</gene>
<feature type="domain" description="AAA" evidence="1">
    <location>
        <begin position="18"/>
        <end position="133"/>
    </location>
</feature>
<comment type="caution">
    <text evidence="3">The sequence shown here is derived from an EMBL/GenBank/DDBJ whole genome shotgun (WGS) entry which is preliminary data.</text>
</comment>
<accession>A0A939K147</accession>
<dbReference type="InterPro" id="IPR025420">
    <property type="entry name" value="DUF4143"/>
</dbReference>
<keyword evidence="4" id="KW-1185">Reference proteome</keyword>
<keyword evidence="3" id="KW-0547">Nucleotide-binding</keyword>
<evidence type="ECO:0000259" key="1">
    <source>
        <dbReference type="Pfam" id="PF13173"/>
    </source>
</evidence>